<proteinExistence type="predicted"/>
<dbReference type="EMBL" id="MK072295">
    <property type="protein sequence ID" value="AYV81693.1"/>
    <property type="molecule type" value="Genomic_DNA"/>
</dbReference>
<organism evidence="1">
    <name type="scientific">Harvfovirus sp</name>
    <dbReference type="NCBI Taxonomy" id="2487768"/>
    <lineage>
        <taxon>Viruses</taxon>
        <taxon>Varidnaviria</taxon>
        <taxon>Bamfordvirae</taxon>
        <taxon>Nucleocytoviricota</taxon>
        <taxon>Megaviricetes</taxon>
        <taxon>Imitervirales</taxon>
        <taxon>Mimiviridae</taxon>
        <taxon>Klosneuvirinae</taxon>
    </lineage>
</organism>
<evidence type="ECO:0000313" key="1">
    <source>
        <dbReference type="EMBL" id="AYV81693.1"/>
    </source>
</evidence>
<reference evidence="1" key="1">
    <citation type="submission" date="2018-10" db="EMBL/GenBank/DDBJ databases">
        <title>Hidden diversity of soil giant viruses.</title>
        <authorList>
            <person name="Schulz F."/>
            <person name="Alteio L."/>
            <person name="Goudeau D."/>
            <person name="Ryan E.M."/>
            <person name="Malmstrom R.R."/>
            <person name="Blanchard J."/>
            <person name="Woyke T."/>
        </authorList>
    </citation>
    <scope>NUCLEOTIDE SEQUENCE</scope>
    <source>
        <strain evidence="1">HAV1</strain>
    </source>
</reference>
<gene>
    <name evidence="1" type="ORF">Harvfovirus53_3</name>
</gene>
<accession>A0A3G5A768</accession>
<sequence>MSEIISDSTYYIINRPICKYQSEKLNVVFYTYKGEFLKKIFLDKLESELRKWKSLDERLDPGCAGKKIIIKEIVFRNNFVFFVDQHMNVVGSCRYEGKMKVGLIVDVLEKKMVAWNLDVEHVRRNVKVRDYDDNSCVIL</sequence>
<name>A0A3G5A768_9VIRU</name>
<protein>
    <submittedName>
        <fullName evidence="1">Uncharacterized protein</fullName>
    </submittedName>
</protein>